<proteinExistence type="predicted"/>
<comment type="caution">
    <text evidence="1">The sequence shown here is derived from an EMBL/GenBank/DDBJ whole genome shotgun (WGS) entry which is preliminary data.</text>
</comment>
<dbReference type="Gene3D" id="1.10.357.10">
    <property type="entry name" value="Tetracycline Repressor, domain 2"/>
    <property type="match status" value="1"/>
</dbReference>
<gene>
    <name evidence="1" type="ORF">Q7514_00700</name>
</gene>
<dbReference type="InterPro" id="IPR009057">
    <property type="entry name" value="Homeodomain-like_sf"/>
</dbReference>
<accession>A0ABU7L3D1</accession>
<dbReference type="EMBL" id="JAUTXY010000001">
    <property type="protein sequence ID" value="MEE2056046.1"/>
    <property type="molecule type" value="Genomic_DNA"/>
</dbReference>
<dbReference type="RefSeq" id="WP_330131361.1">
    <property type="nucleotide sequence ID" value="NZ_JAUTXY010000001.1"/>
</dbReference>
<dbReference type="SUPFAM" id="SSF46689">
    <property type="entry name" value="Homeodomain-like"/>
    <property type="match status" value="1"/>
</dbReference>
<name>A0ABU7L3D1_9NOCA</name>
<evidence type="ECO:0000313" key="2">
    <source>
        <dbReference type="Proteomes" id="UP001336020"/>
    </source>
</evidence>
<sequence>MRSGGKGSITPKLGRPPTTSIEDILDAAERVGLDNLTRAAVARELGVSDATIRHHVESIDRLYARASARVFGRLQLDAPEAQTWQEYLRVLADRFTALLKEFPGVEDYVLRGPYERITVDMFEAIIDELMQRDTRLDRKASHLLGSRLLTLTAALRPPRRNRYPGAVYPRSDLYEGQVGWTIEAFLVGADMLIANGQLPEAVPTPNAEWTHLDAADPSRH</sequence>
<protein>
    <submittedName>
        <fullName evidence="1">TetR/AcrR family transcriptional regulator</fullName>
    </submittedName>
</protein>
<reference evidence="1 2" key="1">
    <citation type="submission" date="2023-07" db="EMBL/GenBank/DDBJ databases">
        <authorList>
            <person name="Girao M."/>
            <person name="Carvalho M.F."/>
        </authorList>
    </citation>
    <scope>NUCLEOTIDE SEQUENCE [LARGE SCALE GENOMIC DNA]</scope>
    <source>
        <strain evidence="1 2">YIM65754</strain>
    </source>
</reference>
<keyword evidence="2" id="KW-1185">Reference proteome</keyword>
<dbReference type="Proteomes" id="UP001336020">
    <property type="component" value="Unassembled WGS sequence"/>
</dbReference>
<organism evidence="1 2">
    <name type="scientific">Rhodococcus artemisiae</name>
    <dbReference type="NCBI Taxonomy" id="714159"/>
    <lineage>
        <taxon>Bacteria</taxon>
        <taxon>Bacillati</taxon>
        <taxon>Actinomycetota</taxon>
        <taxon>Actinomycetes</taxon>
        <taxon>Mycobacteriales</taxon>
        <taxon>Nocardiaceae</taxon>
        <taxon>Rhodococcus</taxon>
    </lineage>
</organism>
<evidence type="ECO:0000313" key="1">
    <source>
        <dbReference type="EMBL" id="MEE2056046.1"/>
    </source>
</evidence>